<protein>
    <submittedName>
        <fullName evidence="1">Uncharacterized protein</fullName>
    </submittedName>
</protein>
<reference evidence="2" key="1">
    <citation type="journal article" date="2014" name="Proc. Natl. Acad. Sci. U.S.A.">
        <title>Extensive sampling of basidiomycete genomes demonstrates inadequacy of the white-rot/brown-rot paradigm for wood decay fungi.</title>
        <authorList>
            <person name="Riley R."/>
            <person name="Salamov A.A."/>
            <person name="Brown D.W."/>
            <person name="Nagy L.G."/>
            <person name="Floudas D."/>
            <person name="Held B.W."/>
            <person name="Levasseur A."/>
            <person name="Lombard V."/>
            <person name="Morin E."/>
            <person name="Otillar R."/>
            <person name="Lindquist E.A."/>
            <person name="Sun H."/>
            <person name="LaButti K.M."/>
            <person name="Schmutz J."/>
            <person name="Jabbour D."/>
            <person name="Luo H."/>
            <person name="Baker S.E."/>
            <person name="Pisabarro A.G."/>
            <person name="Walton J.D."/>
            <person name="Blanchette R.A."/>
            <person name="Henrissat B."/>
            <person name="Martin F."/>
            <person name="Cullen D."/>
            <person name="Hibbett D.S."/>
            <person name="Grigoriev I.V."/>
        </authorList>
    </citation>
    <scope>NUCLEOTIDE SEQUENCE [LARGE SCALE GENOMIC DNA]</scope>
    <source>
        <strain evidence="2">FD-172 SS1</strain>
    </source>
</reference>
<dbReference type="SUPFAM" id="SSF52047">
    <property type="entry name" value="RNI-like"/>
    <property type="match status" value="1"/>
</dbReference>
<accession>A0A067LX81</accession>
<name>A0A067LX81_BOTB1</name>
<organism evidence="1 2">
    <name type="scientific">Botryobasidium botryosum (strain FD-172 SS1)</name>
    <dbReference type="NCBI Taxonomy" id="930990"/>
    <lineage>
        <taxon>Eukaryota</taxon>
        <taxon>Fungi</taxon>
        <taxon>Dikarya</taxon>
        <taxon>Basidiomycota</taxon>
        <taxon>Agaricomycotina</taxon>
        <taxon>Agaricomycetes</taxon>
        <taxon>Cantharellales</taxon>
        <taxon>Botryobasidiaceae</taxon>
        <taxon>Botryobasidium</taxon>
    </lineage>
</organism>
<dbReference type="InParanoid" id="A0A067LX81"/>
<dbReference type="Gene3D" id="3.80.10.10">
    <property type="entry name" value="Ribonuclease Inhibitor"/>
    <property type="match status" value="1"/>
</dbReference>
<dbReference type="AlphaFoldDB" id="A0A067LX81"/>
<evidence type="ECO:0000313" key="2">
    <source>
        <dbReference type="Proteomes" id="UP000027195"/>
    </source>
</evidence>
<dbReference type="InterPro" id="IPR032675">
    <property type="entry name" value="LRR_dom_sf"/>
</dbReference>
<dbReference type="OrthoDB" id="2672295at2759"/>
<sequence length="539" mass="60235">MMQEDQHRQWQRELQSAFLCGSLPLSDDMPTYDAIFTQIEAIQANSEWLTQTKIHVVMDAISEISNIPRDGDFNLQSRATALVNKYEDLPNSPIPISFEAKACEAAAPGKELEERAAAQASEENPTPVVMVPIVPSRSTVPPPLPMETLTAIFKSTMMECHEPSSNWDFHDSKDWREGINLLLSGALVARDWYISARRLLYAGRINLNKSESVRLLLRTVQEDLGTPCPIRHLFLEDHVPPAGEEFRVFAAKLIVRCTKLQYLEGSLGALSFSKSTPIPVFESLRELRVTNQVFHRLAPLLHCLPNLESLDVLYIADPLVESPMSVLMGTLLDDNLGVVLKDIPSPKFSLKTLRLSQSDLARSQWRWLFSSCTSIEYAELQELYENAAPLANVIGTSVRSLHLKGALDTPQEGDDELVETLPAYTNLTSLRISGRDWPWTELLSNIKASLESFAISYSGPGVDSVAQALSNPGWQPSLQVVTIHHWADTDYFYEVKASDVKGAREKLEHLCARRSVKLHWITEGDPDLASVGYGIRESD</sequence>
<evidence type="ECO:0000313" key="1">
    <source>
        <dbReference type="EMBL" id="KDQ07799.1"/>
    </source>
</evidence>
<dbReference type="HOGENOM" id="CLU_505243_0_0_1"/>
<dbReference type="Proteomes" id="UP000027195">
    <property type="component" value="Unassembled WGS sequence"/>
</dbReference>
<keyword evidence="2" id="KW-1185">Reference proteome</keyword>
<gene>
    <name evidence="1" type="ORF">BOTBODRAFT_180368</name>
</gene>
<proteinExistence type="predicted"/>
<dbReference type="EMBL" id="KL198100">
    <property type="protein sequence ID" value="KDQ07799.1"/>
    <property type="molecule type" value="Genomic_DNA"/>
</dbReference>